<dbReference type="Pfam" id="PF00439">
    <property type="entry name" value="Bromodomain"/>
    <property type="match status" value="1"/>
</dbReference>
<dbReference type="OrthoDB" id="21449at2759"/>
<dbReference type="InterPro" id="IPR001487">
    <property type="entry name" value="Bromodomain"/>
</dbReference>
<dbReference type="AlphaFoldDB" id="A0A9K3LME6"/>
<reference evidence="4" key="1">
    <citation type="journal article" date="2021" name="Sci. Rep.">
        <title>Diploid genomic architecture of Nitzschia inconspicua, an elite biomass production diatom.</title>
        <authorList>
            <person name="Oliver A."/>
            <person name="Podell S."/>
            <person name="Pinowska A."/>
            <person name="Traller J.C."/>
            <person name="Smith S.R."/>
            <person name="McClure R."/>
            <person name="Beliaev A."/>
            <person name="Bohutskyi P."/>
            <person name="Hill E.A."/>
            <person name="Rabines A."/>
            <person name="Zheng H."/>
            <person name="Allen L.Z."/>
            <person name="Kuo A."/>
            <person name="Grigoriev I.V."/>
            <person name="Allen A.E."/>
            <person name="Hazlebeck D."/>
            <person name="Allen E.E."/>
        </authorList>
    </citation>
    <scope>NUCLEOTIDE SEQUENCE</scope>
    <source>
        <strain evidence="4">Hildebrandi</strain>
    </source>
</reference>
<organism evidence="4 5">
    <name type="scientific">Nitzschia inconspicua</name>
    <dbReference type="NCBI Taxonomy" id="303405"/>
    <lineage>
        <taxon>Eukaryota</taxon>
        <taxon>Sar</taxon>
        <taxon>Stramenopiles</taxon>
        <taxon>Ochrophyta</taxon>
        <taxon>Bacillariophyta</taxon>
        <taxon>Bacillariophyceae</taxon>
        <taxon>Bacillariophycidae</taxon>
        <taxon>Bacillariales</taxon>
        <taxon>Bacillariaceae</taxon>
        <taxon>Nitzschia</taxon>
    </lineage>
</organism>
<feature type="compositionally biased region" description="Basic residues" evidence="2">
    <location>
        <begin position="277"/>
        <end position="287"/>
    </location>
</feature>
<name>A0A9K3LME6_9STRA</name>
<evidence type="ECO:0000256" key="1">
    <source>
        <dbReference type="PROSITE-ProRule" id="PRU00035"/>
    </source>
</evidence>
<protein>
    <submittedName>
        <fullName evidence="4">Bromodomain containing protein</fullName>
    </submittedName>
</protein>
<dbReference type="PROSITE" id="PS50014">
    <property type="entry name" value="BROMODOMAIN_2"/>
    <property type="match status" value="1"/>
</dbReference>
<feature type="region of interest" description="Disordered" evidence="2">
    <location>
        <begin position="119"/>
        <end position="170"/>
    </location>
</feature>
<feature type="region of interest" description="Disordered" evidence="2">
    <location>
        <begin position="243"/>
        <end position="287"/>
    </location>
</feature>
<evidence type="ECO:0000313" key="5">
    <source>
        <dbReference type="Proteomes" id="UP000693970"/>
    </source>
</evidence>
<evidence type="ECO:0000256" key="2">
    <source>
        <dbReference type="SAM" id="MobiDB-lite"/>
    </source>
</evidence>
<keyword evidence="5" id="KW-1185">Reference proteome</keyword>
<dbReference type="Proteomes" id="UP000693970">
    <property type="component" value="Unassembled WGS sequence"/>
</dbReference>
<feature type="domain" description="Bromo" evidence="3">
    <location>
        <begin position="22"/>
        <end position="94"/>
    </location>
</feature>
<sequence length="287" mass="31563">MPPLPGQEEPIKRITKIVDWLITRPDCAPFCEPVDWRGLELWDYPEVITEMMDLGTIKRRLERGYYQRTYQVAEDVRLVWRNCMTYNADGSDFWLLAKSYMRRFEDRYRKIRQEFDVGEDDVPEEDGGGGGGDTSSKKSSGSATKTPKGSASTSSNLSDGKSASSPLSAPKPTLDARAQFGSNLFLLSGVELGYVISTCEEECPKALESVRGGGGTDCHIEINVDSIPTKVFDMLNTYVLGKVGGRESGSSNNSSTKSKSSSTGSRPSSPSSEKKGPGKSRKRQKKE</sequence>
<dbReference type="SMART" id="SM00297">
    <property type="entry name" value="BROMO"/>
    <property type="match status" value="1"/>
</dbReference>
<proteinExistence type="predicted"/>
<feature type="compositionally biased region" description="Low complexity" evidence="2">
    <location>
        <begin position="161"/>
        <end position="170"/>
    </location>
</feature>
<keyword evidence="1" id="KW-0103">Bromodomain</keyword>
<evidence type="ECO:0000313" key="4">
    <source>
        <dbReference type="EMBL" id="KAG7365018.1"/>
    </source>
</evidence>
<dbReference type="PANTHER" id="PTHR45926">
    <property type="entry name" value="OSJNBA0053K19.4 PROTEIN"/>
    <property type="match status" value="1"/>
</dbReference>
<feature type="compositionally biased region" description="Low complexity" evidence="2">
    <location>
        <begin position="137"/>
        <end position="150"/>
    </location>
</feature>
<comment type="caution">
    <text evidence="4">The sequence shown here is derived from an EMBL/GenBank/DDBJ whole genome shotgun (WGS) entry which is preliminary data.</text>
</comment>
<dbReference type="EMBL" id="JAGRRH010000009">
    <property type="protein sequence ID" value="KAG7365018.1"/>
    <property type="molecule type" value="Genomic_DNA"/>
</dbReference>
<accession>A0A9K3LME6</accession>
<evidence type="ECO:0000259" key="3">
    <source>
        <dbReference type="PROSITE" id="PS50014"/>
    </source>
</evidence>
<reference evidence="4" key="2">
    <citation type="submission" date="2021-04" db="EMBL/GenBank/DDBJ databases">
        <authorList>
            <person name="Podell S."/>
        </authorList>
    </citation>
    <scope>NUCLEOTIDE SEQUENCE</scope>
    <source>
        <strain evidence="4">Hildebrandi</strain>
    </source>
</reference>
<feature type="compositionally biased region" description="Low complexity" evidence="2">
    <location>
        <begin position="248"/>
        <end position="271"/>
    </location>
</feature>
<gene>
    <name evidence="4" type="ORF">IV203_038221</name>
</gene>